<reference evidence="2" key="1">
    <citation type="journal article" date="2012" name="Proc. Natl. Acad. Sci. U.S.A.">
        <title>Antigenic diversity is generated by distinct evolutionary mechanisms in African trypanosome species.</title>
        <authorList>
            <person name="Jackson A.P."/>
            <person name="Berry A."/>
            <person name="Aslett M."/>
            <person name="Allison H.C."/>
            <person name="Burton P."/>
            <person name="Vavrova-Anderson J."/>
            <person name="Brown R."/>
            <person name="Browne H."/>
            <person name="Corton N."/>
            <person name="Hauser H."/>
            <person name="Gamble J."/>
            <person name="Gilderthorp R."/>
            <person name="Marcello L."/>
            <person name="McQuillan J."/>
            <person name="Otto T.D."/>
            <person name="Quail M.A."/>
            <person name="Sanders M.J."/>
            <person name="van Tonder A."/>
            <person name="Ginger M.L."/>
            <person name="Field M.C."/>
            <person name="Barry J.D."/>
            <person name="Hertz-Fowler C."/>
            <person name="Berriman M."/>
        </authorList>
    </citation>
    <scope>NUCLEOTIDE SEQUENCE</scope>
    <source>
        <strain evidence="2">IL3000</strain>
    </source>
</reference>
<evidence type="ECO:0000256" key="1">
    <source>
        <dbReference type="SAM" id="SignalP"/>
    </source>
</evidence>
<name>G0V1X1_TRYCI</name>
<sequence>MYIRIYIIVSFFFFHSFFSLEQQSLFVAPSLVRVGAPYLAVGGRKQKSYISEARKKKTYFAAQQCHLHRHKKQVVNCCFSATFDRRDIQVSLRSKKGEKARKGTAAKDRRNHWKSYRRRKKRETRRLILERVKPLFYRRKCVGFNTFKFVPKFLFFVSYFFALPASRQEKGTRRSIG</sequence>
<evidence type="ECO:0000313" key="2">
    <source>
        <dbReference type="EMBL" id="CCC95642.1"/>
    </source>
</evidence>
<dbReference type="VEuPathDB" id="TriTrypDB:TcIL3000.11.11310"/>
<organism evidence="2">
    <name type="scientific">Trypanosoma congolense (strain IL3000)</name>
    <dbReference type="NCBI Taxonomy" id="1068625"/>
    <lineage>
        <taxon>Eukaryota</taxon>
        <taxon>Discoba</taxon>
        <taxon>Euglenozoa</taxon>
        <taxon>Kinetoplastea</taxon>
        <taxon>Metakinetoplastina</taxon>
        <taxon>Trypanosomatida</taxon>
        <taxon>Trypanosomatidae</taxon>
        <taxon>Trypanosoma</taxon>
        <taxon>Nannomonas</taxon>
    </lineage>
</organism>
<keyword evidence="1" id="KW-0732">Signal</keyword>
<dbReference type="AlphaFoldDB" id="G0V1X1"/>
<dbReference type="EMBL" id="HE575324">
    <property type="protein sequence ID" value="CCC95642.1"/>
    <property type="molecule type" value="Genomic_DNA"/>
</dbReference>
<gene>
    <name evidence="2" type="ORF">TCIL3000_11_11310</name>
</gene>
<accession>G0V1X1</accession>
<feature type="chain" id="PRO_5003410241" evidence="1">
    <location>
        <begin position="20"/>
        <end position="177"/>
    </location>
</feature>
<protein>
    <submittedName>
        <fullName evidence="2">Uncharacterized protein TCIL3000_11_11310</fullName>
    </submittedName>
</protein>
<feature type="signal peptide" evidence="1">
    <location>
        <begin position="1"/>
        <end position="19"/>
    </location>
</feature>
<proteinExistence type="predicted"/>